<evidence type="ECO:0000313" key="3">
    <source>
        <dbReference type="Proteomes" id="UP000271624"/>
    </source>
</evidence>
<protein>
    <recommendedName>
        <fullName evidence="1">Putative restriction endonuclease domain-containing protein</fullName>
    </recommendedName>
</protein>
<dbReference type="RefSeq" id="WP_127082927.1">
    <property type="nucleotide sequence ID" value="NZ_RSCL01000011.1"/>
</dbReference>
<accession>A0A433VDZ3</accession>
<organism evidence="2 3">
    <name type="scientific">Dulcicalothrix desertica PCC 7102</name>
    <dbReference type="NCBI Taxonomy" id="232991"/>
    <lineage>
        <taxon>Bacteria</taxon>
        <taxon>Bacillati</taxon>
        <taxon>Cyanobacteriota</taxon>
        <taxon>Cyanophyceae</taxon>
        <taxon>Nostocales</taxon>
        <taxon>Calotrichaceae</taxon>
        <taxon>Dulcicalothrix</taxon>
    </lineage>
</organism>
<keyword evidence="3" id="KW-1185">Reference proteome</keyword>
<dbReference type="Proteomes" id="UP000271624">
    <property type="component" value="Unassembled WGS sequence"/>
</dbReference>
<feature type="domain" description="Putative restriction endonuclease" evidence="1">
    <location>
        <begin position="23"/>
        <end position="186"/>
    </location>
</feature>
<dbReference type="Pfam" id="PF05685">
    <property type="entry name" value="Uma2"/>
    <property type="match status" value="1"/>
</dbReference>
<evidence type="ECO:0000259" key="1">
    <source>
        <dbReference type="Pfam" id="PF05685"/>
    </source>
</evidence>
<comment type="caution">
    <text evidence="2">The sequence shown here is derived from an EMBL/GenBank/DDBJ whole genome shotgun (WGS) entry which is preliminary data.</text>
</comment>
<dbReference type="OrthoDB" id="482924at2"/>
<dbReference type="PANTHER" id="PTHR47152:SF1">
    <property type="entry name" value="SLL1186 PROTEIN"/>
    <property type="match status" value="1"/>
</dbReference>
<dbReference type="EMBL" id="RSCL01000011">
    <property type="protein sequence ID" value="RUT04308.1"/>
    <property type="molecule type" value="Genomic_DNA"/>
</dbReference>
<gene>
    <name evidence="2" type="ORF">DSM106972_045360</name>
</gene>
<name>A0A433VDZ3_9CYAN</name>
<dbReference type="PANTHER" id="PTHR47152">
    <property type="entry name" value="SLR2084 PROTEIN-RELATED"/>
    <property type="match status" value="1"/>
</dbReference>
<reference evidence="2" key="2">
    <citation type="journal article" date="2019" name="Genome Biol. Evol.">
        <title>Day and night: Metabolic profiles and evolutionary relationships of six axenic non-marine cyanobacteria.</title>
        <authorList>
            <person name="Will S.E."/>
            <person name="Henke P."/>
            <person name="Boedeker C."/>
            <person name="Huang S."/>
            <person name="Brinkmann H."/>
            <person name="Rohde M."/>
            <person name="Jarek M."/>
            <person name="Friedl T."/>
            <person name="Seufert S."/>
            <person name="Schumacher M."/>
            <person name="Overmann J."/>
            <person name="Neumann-Schaal M."/>
            <person name="Petersen J."/>
        </authorList>
    </citation>
    <scope>NUCLEOTIDE SEQUENCE [LARGE SCALE GENOMIC DNA]</scope>
    <source>
        <strain evidence="2">PCC 7102</strain>
    </source>
</reference>
<evidence type="ECO:0000313" key="2">
    <source>
        <dbReference type="EMBL" id="RUT04308.1"/>
    </source>
</evidence>
<sequence>MQVQLKQIVVPVGQQLIMTDVNWQMYEQLLEELGEKRGSRINYSGGVLEIMVPLPEHEDDKVIIADLVKVLLEELEIEFRNLGSTTFKSQAMKQGIEADDCFYIENEIAVRGKKRIDLSVDPPPDLALEIDITSRTRFDNYKVLGVKELWRFNGTQLEINVLQSGEYVQVNESPNFPNFPLSELIPQYLERSKIEGRNKTMRAFRTWVKTKI</sequence>
<dbReference type="InterPro" id="IPR008538">
    <property type="entry name" value="Uma2"/>
</dbReference>
<dbReference type="CDD" id="cd06260">
    <property type="entry name" value="DUF820-like"/>
    <property type="match status" value="1"/>
</dbReference>
<proteinExistence type="predicted"/>
<dbReference type="AlphaFoldDB" id="A0A433VDZ3"/>
<reference evidence="2" key="1">
    <citation type="submission" date="2018-12" db="EMBL/GenBank/DDBJ databases">
        <authorList>
            <person name="Will S."/>
            <person name="Neumann-Schaal M."/>
            <person name="Henke P."/>
        </authorList>
    </citation>
    <scope>NUCLEOTIDE SEQUENCE</scope>
    <source>
        <strain evidence="2">PCC 7102</strain>
    </source>
</reference>